<proteinExistence type="predicted"/>
<dbReference type="EMBL" id="KZ503825">
    <property type="protein sequence ID" value="PKU61162.1"/>
    <property type="molecule type" value="Genomic_DNA"/>
</dbReference>
<keyword evidence="4" id="KW-1185">Reference proteome</keyword>
<reference evidence="3 4" key="1">
    <citation type="journal article" date="2016" name="Sci. Rep.">
        <title>The Dendrobium catenatum Lindl. genome sequence provides insights into polysaccharide synthase, floral development and adaptive evolution.</title>
        <authorList>
            <person name="Zhang G.Q."/>
            <person name="Xu Q."/>
            <person name="Bian C."/>
            <person name="Tsai W.C."/>
            <person name="Yeh C.M."/>
            <person name="Liu K.W."/>
            <person name="Yoshida K."/>
            <person name="Zhang L.S."/>
            <person name="Chang S.B."/>
            <person name="Chen F."/>
            <person name="Shi Y."/>
            <person name="Su Y.Y."/>
            <person name="Zhang Y.Q."/>
            <person name="Chen L.J."/>
            <person name="Yin Y."/>
            <person name="Lin M."/>
            <person name="Huang H."/>
            <person name="Deng H."/>
            <person name="Wang Z.W."/>
            <person name="Zhu S.L."/>
            <person name="Zhao X."/>
            <person name="Deng C."/>
            <person name="Niu S.C."/>
            <person name="Huang J."/>
            <person name="Wang M."/>
            <person name="Liu G.H."/>
            <person name="Yang H.J."/>
            <person name="Xiao X.J."/>
            <person name="Hsiao Y.Y."/>
            <person name="Wu W.L."/>
            <person name="Chen Y.Y."/>
            <person name="Mitsuda N."/>
            <person name="Ohme-Takagi M."/>
            <person name="Luo Y.B."/>
            <person name="Van de Peer Y."/>
            <person name="Liu Z.J."/>
        </authorList>
    </citation>
    <scope>NUCLEOTIDE SEQUENCE [LARGE SCALE GENOMIC DNA]</scope>
    <source>
        <tissue evidence="3">The whole plant</tissue>
    </source>
</reference>
<accession>A0A2I0VCN2</accession>
<reference evidence="3 4" key="2">
    <citation type="journal article" date="2017" name="Nature">
        <title>The Apostasia genome and the evolution of orchids.</title>
        <authorList>
            <person name="Zhang G.Q."/>
            <person name="Liu K.W."/>
            <person name="Li Z."/>
            <person name="Lohaus R."/>
            <person name="Hsiao Y.Y."/>
            <person name="Niu S.C."/>
            <person name="Wang J.Y."/>
            <person name="Lin Y.C."/>
            <person name="Xu Q."/>
            <person name="Chen L.J."/>
            <person name="Yoshida K."/>
            <person name="Fujiwara S."/>
            <person name="Wang Z.W."/>
            <person name="Zhang Y.Q."/>
            <person name="Mitsuda N."/>
            <person name="Wang M."/>
            <person name="Liu G.H."/>
            <person name="Pecoraro L."/>
            <person name="Huang H.X."/>
            <person name="Xiao X.J."/>
            <person name="Lin M."/>
            <person name="Wu X.Y."/>
            <person name="Wu W.L."/>
            <person name="Chen Y.Y."/>
            <person name="Chang S.B."/>
            <person name="Sakamoto S."/>
            <person name="Ohme-Takagi M."/>
            <person name="Yagi M."/>
            <person name="Zeng S.J."/>
            <person name="Shen C.Y."/>
            <person name="Yeh C.M."/>
            <person name="Luo Y.B."/>
            <person name="Tsai W.C."/>
            <person name="Van de Peer Y."/>
            <person name="Liu Z.J."/>
        </authorList>
    </citation>
    <scope>NUCLEOTIDE SEQUENCE [LARGE SCALE GENOMIC DNA]</scope>
    <source>
        <tissue evidence="3">The whole plant</tissue>
    </source>
</reference>
<dbReference type="PANTHER" id="PTHR19446">
    <property type="entry name" value="REVERSE TRANSCRIPTASES"/>
    <property type="match status" value="1"/>
</dbReference>
<dbReference type="Proteomes" id="UP000233837">
    <property type="component" value="Unassembled WGS sequence"/>
</dbReference>
<sequence length="214" mass="24679">MWDIIKKDVIDAVQDFLNGNPYPKFFTSTNIVLIPKKENPSFWNDFRPISLCTFFNKLVAKIISSRLSLILPKIISLNQTGFVKGRSIFDNILLAQEMVYDINAKITGGNILFKLDITKAYDNLNWEFLYKTLSMFGFNQNFLLLINNRFENYFFLPSLMAPIMVSLALITVLGKGIHFLLLFLSFLWNISLEGLRDCSAYNQSSFFIRLVVSL</sequence>
<evidence type="ECO:0000259" key="2">
    <source>
        <dbReference type="PROSITE" id="PS50878"/>
    </source>
</evidence>
<dbReference type="Pfam" id="PF00078">
    <property type="entry name" value="RVT_1"/>
    <property type="match status" value="1"/>
</dbReference>
<organism evidence="3 4">
    <name type="scientific">Dendrobium catenatum</name>
    <dbReference type="NCBI Taxonomy" id="906689"/>
    <lineage>
        <taxon>Eukaryota</taxon>
        <taxon>Viridiplantae</taxon>
        <taxon>Streptophyta</taxon>
        <taxon>Embryophyta</taxon>
        <taxon>Tracheophyta</taxon>
        <taxon>Spermatophyta</taxon>
        <taxon>Magnoliopsida</taxon>
        <taxon>Liliopsida</taxon>
        <taxon>Asparagales</taxon>
        <taxon>Orchidaceae</taxon>
        <taxon>Epidendroideae</taxon>
        <taxon>Malaxideae</taxon>
        <taxon>Dendrobiinae</taxon>
        <taxon>Dendrobium</taxon>
    </lineage>
</organism>
<evidence type="ECO:0000313" key="4">
    <source>
        <dbReference type="Proteomes" id="UP000233837"/>
    </source>
</evidence>
<protein>
    <submittedName>
        <fullName evidence="3">Integrator complex subunit 11</fullName>
    </submittedName>
</protein>
<dbReference type="PROSITE" id="PS50878">
    <property type="entry name" value="RT_POL"/>
    <property type="match status" value="1"/>
</dbReference>
<gene>
    <name evidence="3" type="ORF">MA16_Dca027030</name>
</gene>
<feature type="domain" description="Reverse transcriptase" evidence="2">
    <location>
        <begin position="15"/>
        <end position="214"/>
    </location>
</feature>
<keyword evidence="1" id="KW-1133">Transmembrane helix</keyword>
<dbReference type="CDD" id="cd01650">
    <property type="entry name" value="RT_nLTR_like"/>
    <property type="match status" value="1"/>
</dbReference>
<keyword evidence="1" id="KW-0812">Transmembrane</keyword>
<evidence type="ECO:0000313" key="3">
    <source>
        <dbReference type="EMBL" id="PKU61162.1"/>
    </source>
</evidence>
<evidence type="ECO:0000256" key="1">
    <source>
        <dbReference type="SAM" id="Phobius"/>
    </source>
</evidence>
<dbReference type="STRING" id="906689.A0A2I0VCN2"/>
<feature type="transmembrane region" description="Helical" evidence="1">
    <location>
        <begin position="153"/>
        <end position="171"/>
    </location>
</feature>
<name>A0A2I0VCN2_9ASPA</name>
<keyword evidence="1" id="KW-0472">Membrane</keyword>
<dbReference type="AlphaFoldDB" id="A0A2I0VCN2"/>
<dbReference type="InterPro" id="IPR000477">
    <property type="entry name" value="RT_dom"/>
</dbReference>